<feature type="region of interest" description="Disordered" evidence="8">
    <location>
        <begin position="425"/>
        <end position="447"/>
    </location>
</feature>
<dbReference type="InterPro" id="IPR009060">
    <property type="entry name" value="UBA-like_sf"/>
</dbReference>
<evidence type="ECO:0000256" key="2">
    <source>
        <dbReference type="ARBA" id="ARBA00009285"/>
    </source>
</evidence>
<dbReference type="GO" id="GO:0030621">
    <property type="term" value="F:U4 snRNA binding"/>
    <property type="evidence" value="ECO:0007669"/>
    <property type="project" value="EnsemblFungi"/>
</dbReference>
<dbReference type="InterPro" id="IPR018222">
    <property type="entry name" value="Nuclear_transport_factor_2_euk"/>
</dbReference>
<feature type="domain" description="NTF2" evidence="9">
    <location>
        <begin position="291"/>
        <end position="476"/>
    </location>
</feature>
<comment type="subcellular location">
    <subcellularLocation>
        <location evidence="1">Nucleus</location>
    </subcellularLocation>
</comment>
<dbReference type="OrthoDB" id="25872at2759"/>
<organism evidence="11 12">
    <name type="scientific">Kuraishia capsulata CBS 1993</name>
    <dbReference type="NCBI Taxonomy" id="1382522"/>
    <lineage>
        <taxon>Eukaryota</taxon>
        <taxon>Fungi</taxon>
        <taxon>Dikarya</taxon>
        <taxon>Ascomycota</taxon>
        <taxon>Saccharomycotina</taxon>
        <taxon>Pichiomycetes</taxon>
        <taxon>Pichiales</taxon>
        <taxon>Pichiaceae</taxon>
        <taxon>Kuraishia</taxon>
    </lineage>
</organism>
<dbReference type="GO" id="GO:0000049">
    <property type="term" value="F:tRNA binding"/>
    <property type="evidence" value="ECO:0007669"/>
    <property type="project" value="EnsemblFungi"/>
</dbReference>
<dbReference type="InterPro" id="IPR032675">
    <property type="entry name" value="LRR_dom_sf"/>
</dbReference>
<feature type="domain" description="TAP-C" evidence="10">
    <location>
        <begin position="525"/>
        <end position="576"/>
    </location>
</feature>
<keyword evidence="5" id="KW-0677">Repeat</keyword>
<dbReference type="GO" id="GO:0008033">
    <property type="term" value="P:tRNA processing"/>
    <property type="evidence" value="ECO:0007669"/>
    <property type="project" value="EnsemblFungi"/>
</dbReference>
<dbReference type="PROSITE" id="PS51281">
    <property type="entry name" value="TAP_C"/>
    <property type="match status" value="1"/>
</dbReference>
<dbReference type="HOGENOM" id="CLU_024991_1_1_1"/>
<sequence length="576" mass="63398">MYRGGRGGRGGYNNSYSNNNNYSNQNSNNTNGMGQDAVTLEIFNWNNASTSDLASFISRKTRVSIRNIQVDATTNVLRASVRNDKEAQEVQKLNGSKFAGANLKISIVGLQTSSTMDLLKSFLASRYDSQSKMLNLENMINDPILVSNGLFSTANTSSKMFPALMKLAEIEKLDIESVNLSSTNLGGINFTMSILGTTFPNLKNLALTNNNITKTRYFDQFKGRFNQLRQLYISGNPVLSENPQPHLVKLFPRLLILDGVVVRDEAKVNAILTFPIQSSSMFFESKTIQDTATGFVANFLNLWDTRRADLLQLYTPDSQFSYQIDTTHIADPVSQSSNLQPHSWGYYIPNSRNLTRVSAGRSRMARLAKGPEAISKLFKNLPKTKHHLMDQPDAFAMEAWSFPALQGIMVVLHGEFEEIGAPEQIAHSTGGPKGAHRRPGNYRTEGSLEKRSFDRTFVIVQGPNGSLIVASDLLLIRVYAGSKAWSTQSPTPAPSAPSGVASPVAAAPSNSANVISPEVLNKLTPIQQQMAAAVMNETRLSAQFTLMLCEQSQWNYEAALQSFQASKAQIPPEAFQ</sequence>
<comment type="similarity">
    <text evidence="2">Belongs to the NXF family.</text>
</comment>
<dbReference type="GO" id="GO:0016973">
    <property type="term" value="P:poly(A)+ mRNA export from nucleus"/>
    <property type="evidence" value="ECO:0007669"/>
    <property type="project" value="EnsemblFungi"/>
</dbReference>
<dbReference type="GO" id="GO:0042272">
    <property type="term" value="C:nuclear RNA export factor complex"/>
    <property type="evidence" value="ECO:0007669"/>
    <property type="project" value="EnsemblFungi"/>
</dbReference>
<dbReference type="EMBL" id="HG793128">
    <property type="protein sequence ID" value="CDK27441.1"/>
    <property type="molecule type" value="Genomic_DNA"/>
</dbReference>
<dbReference type="GO" id="GO:0030620">
    <property type="term" value="F:U2 snRNA binding"/>
    <property type="evidence" value="ECO:0007669"/>
    <property type="project" value="EnsemblFungi"/>
</dbReference>
<keyword evidence="7" id="KW-0539">Nucleus</keyword>
<dbReference type="Pfam" id="PF18444">
    <property type="entry name" value="RRM_9"/>
    <property type="match status" value="1"/>
</dbReference>
<dbReference type="GO" id="GO:0030623">
    <property type="term" value="F:U5 snRNA binding"/>
    <property type="evidence" value="ECO:0007669"/>
    <property type="project" value="EnsemblFungi"/>
</dbReference>
<dbReference type="Pfam" id="PF22602">
    <property type="entry name" value="NXF_NTF2"/>
    <property type="match status" value="1"/>
</dbReference>
<proteinExistence type="inferred from homology"/>
<evidence type="ECO:0000256" key="5">
    <source>
        <dbReference type="ARBA" id="ARBA00022737"/>
    </source>
</evidence>
<keyword evidence="3" id="KW-0813">Transport</keyword>
<dbReference type="SUPFAM" id="SSF54427">
    <property type="entry name" value="NTF2-like"/>
    <property type="match status" value="1"/>
</dbReference>
<evidence type="ECO:0000259" key="9">
    <source>
        <dbReference type="PROSITE" id="PS50177"/>
    </source>
</evidence>
<dbReference type="SMART" id="SM00804">
    <property type="entry name" value="TAP_C"/>
    <property type="match status" value="1"/>
</dbReference>
<dbReference type="Gene3D" id="1.10.8.10">
    <property type="entry name" value="DNA helicase RuvA subunit, C-terminal domain"/>
    <property type="match status" value="1"/>
</dbReference>
<reference evidence="11" key="2">
    <citation type="submission" date="2014-02" db="EMBL/GenBank/DDBJ databases">
        <title>Complete DNA sequence of /Kuraishia capsulata/ illustrates novel genomic features among budding yeasts (/Saccharomycotina/).</title>
        <authorList>
            <person name="Morales L."/>
            <person name="Noel B."/>
            <person name="Porcel B."/>
            <person name="Marcet-Houben M."/>
            <person name="Hullo M-F."/>
            <person name="Sacerdot C."/>
            <person name="Tekaia F."/>
            <person name="Leh-Louis V."/>
            <person name="Despons L."/>
            <person name="Khanna V."/>
            <person name="Aury J-M."/>
            <person name="Barbe V."/>
            <person name="Couloux A."/>
            <person name="Labadie K."/>
            <person name="Pelletier E."/>
            <person name="Souciet J-L."/>
            <person name="Boekhout T."/>
            <person name="Gabaldon T."/>
            <person name="Wincker P."/>
            <person name="Dujon B."/>
        </authorList>
    </citation>
    <scope>NUCLEOTIDE SEQUENCE</scope>
    <source>
        <strain evidence="11">CBS 1993</strain>
    </source>
</reference>
<dbReference type="RefSeq" id="XP_022459436.1">
    <property type="nucleotide sequence ID" value="XM_022601833.1"/>
</dbReference>
<feature type="compositionally biased region" description="Low complexity" evidence="8">
    <location>
        <begin position="496"/>
        <end position="506"/>
    </location>
</feature>
<dbReference type="GeneID" id="34520824"/>
<keyword evidence="6" id="KW-0509">mRNA transport</keyword>
<evidence type="ECO:0000313" key="12">
    <source>
        <dbReference type="Proteomes" id="UP000019384"/>
    </source>
</evidence>
<dbReference type="CDD" id="cd14342">
    <property type="entry name" value="UBA_TAP-C"/>
    <property type="match status" value="1"/>
</dbReference>
<evidence type="ECO:0008006" key="13">
    <source>
        <dbReference type="Google" id="ProtNLM"/>
    </source>
</evidence>
<dbReference type="GO" id="GO:0005737">
    <property type="term" value="C:cytoplasm"/>
    <property type="evidence" value="ECO:0007669"/>
    <property type="project" value="EnsemblFungi"/>
</dbReference>
<dbReference type="GO" id="GO:0017070">
    <property type="term" value="F:U6 snRNA binding"/>
    <property type="evidence" value="ECO:0007669"/>
    <property type="project" value="EnsemblFungi"/>
</dbReference>
<dbReference type="InterPro" id="IPR005637">
    <property type="entry name" value="TAP_C_dom"/>
</dbReference>
<dbReference type="PANTHER" id="PTHR10662:SF22">
    <property type="entry name" value="NUCLEAR RNA EXPORT FACTOR 1"/>
    <property type="match status" value="1"/>
</dbReference>
<evidence type="ECO:0000256" key="7">
    <source>
        <dbReference type="ARBA" id="ARBA00023242"/>
    </source>
</evidence>
<evidence type="ECO:0000256" key="3">
    <source>
        <dbReference type="ARBA" id="ARBA00022448"/>
    </source>
</evidence>
<evidence type="ECO:0000256" key="4">
    <source>
        <dbReference type="ARBA" id="ARBA00022614"/>
    </source>
</evidence>
<feature type="region of interest" description="Disordered" evidence="8">
    <location>
        <begin position="1"/>
        <end position="33"/>
    </location>
</feature>
<dbReference type="SUPFAM" id="SSF46934">
    <property type="entry name" value="UBA-like"/>
    <property type="match status" value="1"/>
</dbReference>
<dbReference type="Pfam" id="PF24048">
    <property type="entry name" value="LRR_NXF1-5"/>
    <property type="match status" value="1"/>
</dbReference>
<name>W6MLR1_9ASCO</name>
<evidence type="ECO:0000313" key="11">
    <source>
        <dbReference type="EMBL" id="CDK27441.1"/>
    </source>
</evidence>
<keyword evidence="4" id="KW-0433">Leucine-rich repeat</keyword>
<feature type="compositionally biased region" description="Gly residues" evidence="8">
    <location>
        <begin position="1"/>
        <end position="11"/>
    </location>
</feature>
<dbReference type="InterPro" id="IPR002075">
    <property type="entry name" value="NTF2_dom"/>
</dbReference>
<gene>
    <name evidence="11" type="ORF">KUCA_T00003419001</name>
</gene>
<dbReference type="SUPFAM" id="SSF52058">
    <property type="entry name" value="L domain-like"/>
    <property type="match status" value="1"/>
</dbReference>
<dbReference type="Gene3D" id="3.80.10.10">
    <property type="entry name" value="Ribonuclease Inhibitor"/>
    <property type="match status" value="1"/>
</dbReference>
<dbReference type="AlphaFoldDB" id="W6MLR1"/>
<feature type="compositionally biased region" description="Low complexity" evidence="8">
    <location>
        <begin position="12"/>
        <end position="32"/>
    </location>
</feature>
<dbReference type="InterPro" id="IPR057125">
    <property type="entry name" value="NXF1/2/3/5-like_LRR"/>
</dbReference>
<dbReference type="InterPro" id="IPR040736">
    <property type="entry name" value="Mex67_RRM"/>
</dbReference>
<dbReference type="PROSITE" id="PS50177">
    <property type="entry name" value="NTF2_DOMAIN"/>
    <property type="match status" value="1"/>
</dbReference>
<dbReference type="GO" id="GO:0000056">
    <property type="term" value="P:ribosomal small subunit export from nucleus"/>
    <property type="evidence" value="ECO:0007669"/>
    <property type="project" value="EnsemblFungi"/>
</dbReference>
<dbReference type="PANTHER" id="PTHR10662">
    <property type="entry name" value="NUCLEAR RNA EXPORT FACTOR"/>
    <property type="match status" value="1"/>
</dbReference>
<evidence type="ECO:0000259" key="10">
    <source>
        <dbReference type="PROSITE" id="PS51281"/>
    </source>
</evidence>
<dbReference type="InterPro" id="IPR032710">
    <property type="entry name" value="NTF2-like_dom_sf"/>
</dbReference>
<dbReference type="GO" id="GO:0015288">
    <property type="term" value="F:porin activity"/>
    <property type="evidence" value="ECO:0007669"/>
    <property type="project" value="EnsemblFungi"/>
</dbReference>
<protein>
    <recommendedName>
        <fullName evidence="13">NTF2 domain-containing protein</fullName>
    </recommendedName>
</protein>
<dbReference type="GO" id="GO:0071528">
    <property type="term" value="P:tRNA re-export from nucleus"/>
    <property type="evidence" value="ECO:0007669"/>
    <property type="project" value="EnsemblFungi"/>
</dbReference>
<dbReference type="Proteomes" id="UP000019384">
    <property type="component" value="Unassembled WGS sequence"/>
</dbReference>
<reference evidence="11" key="1">
    <citation type="submission" date="2013-12" db="EMBL/GenBank/DDBJ databases">
        <authorList>
            <person name="Genoscope - CEA"/>
        </authorList>
    </citation>
    <scope>NUCLEOTIDE SEQUENCE</scope>
    <source>
        <strain evidence="11">CBS 1993</strain>
    </source>
</reference>
<dbReference type="STRING" id="1382522.W6MLR1"/>
<dbReference type="InterPro" id="IPR030217">
    <property type="entry name" value="NXF_fam"/>
</dbReference>
<feature type="region of interest" description="Disordered" evidence="8">
    <location>
        <begin position="486"/>
        <end position="506"/>
    </location>
</feature>
<evidence type="ECO:0000256" key="8">
    <source>
        <dbReference type="SAM" id="MobiDB-lite"/>
    </source>
</evidence>
<dbReference type="GO" id="GO:0030619">
    <property type="term" value="F:U1 snRNA binding"/>
    <property type="evidence" value="ECO:0007669"/>
    <property type="project" value="EnsemblFungi"/>
</dbReference>
<dbReference type="Pfam" id="PF03943">
    <property type="entry name" value="TAP_C"/>
    <property type="match status" value="1"/>
</dbReference>
<dbReference type="Gene3D" id="3.10.450.50">
    <property type="match status" value="1"/>
</dbReference>
<evidence type="ECO:0000256" key="1">
    <source>
        <dbReference type="ARBA" id="ARBA00004123"/>
    </source>
</evidence>
<accession>W6MLR1</accession>
<keyword evidence="12" id="KW-1185">Reference proteome</keyword>
<dbReference type="GO" id="GO:0005643">
    <property type="term" value="C:nuclear pore"/>
    <property type="evidence" value="ECO:0007669"/>
    <property type="project" value="EnsemblFungi"/>
</dbReference>
<dbReference type="GO" id="GO:0000055">
    <property type="term" value="P:ribosomal large subunit export from nucleus"/>
    <property type="evidence" value="ECO:0007669"/>
    <property type="project" value="EnsemblFungi"/>
</dbReference>
<evidence type="ECO:0000256" key="6">
    <source>
        <dbReference type="ARBA" id="ARBA00022816"/>
    </source>
</evidence>